<protein>
    <submittedName>
        <fullName evidence="1">Uncharacterized protein</fullName>
    </submittedName>
</protein>
<dbReference type="KEGG" id="mgin:FRZ54_17205"/>
<dbReference type="Proteomes" id="UP000321479">
    <property type="component" value="Chromosome"/>
</dbReference>
<dbReference type="OrthoDB" id="799366at2"/>
<evidence type="ECO:0000313" key="2">
    <source>
        <dbReference type="Proteomes" id="UP000321479"/>
    </source>
</evidence>
<reference evidence="1 2" key="1">
    <citation type="journal article" date="2017" name="Curr. Microbiol.">
        <title>Mucilaginibacter ginsenosidivorans sp. nov., Isolated from Soil of Ginseng Field.</title>
        <authorList>
            <person name="Kim M.M."/>
            <person name="Siddiqi M.Z."/>
            <person name="Im W.T."/>
        </authorList>
    </citation>
    <scope>NUCLEOTIDE SEQUENCE [LARGE SCALE GENOMIC DNA]</scope>
    <source>
        <strain evidence="1 2">Gsoil 3017</strain>
    </source>
</reference>
<organism evidence="1 2">
    <name type="scientific">Mucilaginibacter ginsenosidivorans</name>
    <dbReference type="NCBI Taxonomy" id="398053"/>
    <lineage>
        <taxon>Bacteria</taxon>
        <taxon>Pseudomonadati</taxon>
        <taxon>Bacteroidota</taxon>
        <taxon>Sphingobacteriia</taxon>
        <taxon>Sphingobacteriales</taxon>
        <taxon>Sphingobacteriaceae</taxon>
        <taxon>Mucilaginibacter</taxon>
    </lineage>
</organism>
<name>A0A5B8UZ06_9SPHI</name>
<dbReference type="AlphaFoldDB" id="A0A5B8UZ06"/>
<dbReference type="EMBL" id="CP042436">
    <property type="protein sequence ID" value="QEC64242.1"/>
    <property type="molecule type" value="Genomic_DNA"/>
</dbReference>
<proteinExistence type="predicted"/>
<gene>
    <name evidence="1" type="ORF">FRZ54_17205</name>
</gene>
<dbReference type="RefSeq" id="WP_147032875.1">
    <property type="nucleotide sequence ID" value="NZ_CP042436.1"/>
</dbReference>
<keyword evidence="2" id="KW-1185">Reference proteome</keyword>
<sequence length="65" mass="7289">MKKIKRMLKLCSLALFMVLAVAGIGILGVAPTLTKDRKLFPDIELNIEKSESGDRHESQDELFKT</sequence>
<evidence type="ECO:0000313" key="1">
    <source>
        <dbReference type="EMBL" id="QEC64242.1"/>
    </source>
</evidence>
<accession>A0A5B8UZ06</accession>